<accession>A0A0E9R8R1</accession>
<feature type="compositionally biased region" description="Polar residues" evidence="1">
    <location>
        <begin position="1"/>
        <end position="15"/>
    </location>
</feature>
<organism evidence="2">
    <name type="scientific">Anguilla anguilla</name>
    <name type="common">European freshwater eel</name>
    <name type="synonym">Muraena anguilla</name>
    <dbReference type="NCBI Taxonomy" id="7936"/>
    <lineage>
        <taxon>Eukaryota</taxon>
        <taxon>Metazoa</taxon>
        <taxon>Chordata</taxon>
        <taxon>Craniata</taxon>
        <taxon>Vertebrata</taxon>
        <taxon>Euteleostomi</taxon>
        <taxon>Actinopterygii</taxon>
        <taxon>Neopterygii</taxon>
        <taxon>Teleostei</taxon>
        <taxon>Anguilliformes</taxon>
        <taxon>Anguillidae</taxon>
        <taxon>Anguilla</taxon>
    </lineage>
</organism>
<evidence type="ECO:0000256" key="1">
    <source>
        <dbReference type="SAM" id="MobiDB-lite"/>
    </source>
</evidence>
<reference evidence="2" key="1">
    <citation type="submission" date="2014-11" db="EMBL/GenBank/DDBJ databases">
        <authorList>
            <person name="Amaro Gonzalez C."/>
        </authorList>
    </citation>
    <scope>NUCLEOTIDE SEQUENCE</scope>
</reference>
<dbReference type="EMBL" id="GBXM01083727">
    <property type="protein sequence ID" value="JAH24850.1"/>
    <property type="molecule type" value="Transcribed_RNA"/>
</dbReference>
<name>A0A0E9R8R1_ANGAN</name>
<proteinExistence type="predicted"/>
<sequence>MKTYGTLISKNRTGQSCSSSSCCEMQRTSRDGLGWSEEPQLL</sequence>
<reference evidence="2" key="2">
    <citation type="journal article" date="2015" name="Fish Shellfish Immunol.">
        <title>Early steps in the European eel (Anguilla anguilla)-Vibrio vulnificus interaction in the gills: Role of the RtxA13 toxin.</title>
        <authorList>
            <person name="Callol A."/>
            <person name="Pajuelo D."/>
            <person name="Ebbesson L."/>
            <person name="Teles M."/>
            <person name="MacKenzie S."/>
            <person name="Amaro C."/>
        </authorList>
    </citation>
    <scope>NUCLEOTIDE SEQUENCE</scope>
</reference>
<feature type="region of interest" description="Disordered" evidence="1">
    <location>
        <begin position="1"/>
        <end position="22"/>
    </location>
</feature>
<protein>
    <submittedName>
        <fullName evidence="2">Uncharacterized protein</fullName>
    </submittedName>
</protein>
<evidence type="ECO:0000313" key="2">
    <source>
        <dbReference type="EMBL" id="JAH24850.1"/>
    </source>
</evidence>
<dbReference type="AlphaFoldDB" id="A0A0E9R8R1"/>